<keyword evidence="1" id="KW-0472">Membrane</keyword>
<evidence type="ECO:0000256" key="1">
    <source>
        <dbReference type="SAM" id="Phobius"/>
    </source>
</evidence>
<organism evidence="3">
    <name type="scientific">Caenorhabditis brenneri</name>
    <name type="common">Nematode worm</name>
    <dbReference type="NCBI Taxonomy" id="135651"/>
    <lineage>
        <taxon>Eukaryota</taxon>
        <taxon>Metazoa</taxon>
        <taxon>Ecdysozoa</taxon>
        <taxon>Nematoda</taxon>
        <taxon>Chromadorea</taxon>
        <taxon>Rhabditida</taxon>
        <taxon>Rhabditina</taxon>
        <taxon>Rhabditomorpha</taxon>
        <taxon>Rhabditoidea</taxon>
        <taxon>Rhabditidae</taxon>
        <taxon>Peloderinae</taxon>
        <taxon>Caenorhabditis</taxon>
    </lineage>
</organism>
<reference evidence="3" key="1">
    <citation type="submission" date="2011-07" db="EMBL/GenBank/DDBJ databases">
        <authorList>
            <consortium name="Caenorhabditis brenneri Sequencing and Analysis Consortium"/>
            <person name="Wilson R.K."/>
        </authorList>
    </citation>
    <scope>NUCLEOTIDE SEQUENCE [LARGE SCALE GENOMIC DNA]</scope>
    <source>
        <strain evidence="3">PB2801</strain>
    </source>
</reference>
<dbReference type="Proteomes" id="UP000008068">
    <property type="component" value="Unassembled WGS sequence"/>
</dbReference>
<sequence length="167" mass="19320">MTSLVVFICYLHSISIIFMPMGFIPPPRRNCGENCPPTDPGRVIIETLCILIGCFLLVFICRCLARFLSDCCMQKYGKKQKNQSMNMPMIERPTPRIDPTENWTSKFCFDVEQYVTTLERNGQIIHEQLDEELMEFVRNPCEKCSEINNETQPPRYSTLFSNDSSNS</sequence>
<feature type="transmembrane region" description="Helical" evidence="1">
    <location>
        <begin position="44"/>
        <end position="65"/>
    </location>
</feature>
<dbReference type="EMBL" id="GL379797">
    <property type="protein sequence ID" value="EGT32338.1"/>
    <property type="molecule type" value="Genomic_DNA"/>
</dbReference>
<evidence type="ECO:0000313" key="3">
    <source>
        <dbReference type="Proteomes" id="UP000008068"/>
    </source>
</evidence>
<feature type="transmembrane region" description="Helical" evidence="1">
    <location>
        <begin position="7"/>
        <end position="24"/>
    </location>
</feature>
<dbReference type="AlphaFoldDB" id="G0MJR2"/>
<keyword evidence="1" id="KW-0812">Transmembrane</keyword>
<name>G0MJR2_CAEBE</name>
<dbReference type="HOGENOM" id="CLU_1595974_0_0_1"/>
<gene>
    <name evidence="2" type="ORF">CAEBREN_13680</name>
</gene>
<keyword evidence="1" id="KW-1133">Transmembrane helix</keyword>
<proteinExistence type="predicted"/>
<dbReference type="InParanoid" id="G0MJR2"/>
<accession>G0MJR2</accession>
<evidence type="ECO:0000313" key="2">
    <source>
        <dbReference type="EMBL" id="EGT32338.1"/>
    </source>
</evidence>
<keyword evidence="3" id="KW-1185">Reference proteome</keyword>
<protein>
    <submittedName>
        <fullName evidence="2">Uncharacterized protein</fullName>
    </submittedName>
</protein>